<evidence type="ECO:0000313" key="3">
    <source>
        <dbReference type="Proteomes" id="UP000297855"/>
    </source>
</evidence>
<dbReference type="OrthoDB" id="341465at2"/>
<name>A0A4R9GMG8_9LEPT</name>
<dbReference type="AlphaFoldDB" id="A0A4R9GMG8"/>
<dbReference type="Proteomes" id="UP000297855">
    <property type="component" value="Unassembled WGS sequence"/>
</dbReference>
<accession>A0A4R9GMG8</accession>
<keyword evidence="1" id="KW-1133">Transmembrane helix</keyword>
<sequence length="202" mass="23312">MRFLERNRALIFPVPHRSRKGILRGAIVLFFYLAQSPIVFPTYGVDFDQIYEYYKKGNYDVLVRASRPVLRKGEVDYKILLLYVASEPNLEEIDKTLTSIFERSKKHPGIFYNAVYLFLERALVLEATEPGGRWGKIFLEHGESSVRYAEGVYTYACILYSSKDYESAEGILQKAKEISHDAKLGKRLKILELSLQKSKEGK</sequence>
<proteinExistence type="predicted"/>
<comment type="caution">
    <text evidence="2">The sequence shown here is derived from an EMBL/GenBank/DDBJ whole genome shotgun (WGS) entry which is preliminary data.</text>
</comment>
<feature type="transmembrane region" description="Helical" evidence="1">
    <location>
        <begin position="21"/>
        <end position="40"/>
    </location>
</feature>
<reference evidence="2" key="1">
    <citation type="journal article" date="2019" name="PLoS Negl. Trop. Dis.">
        <title>Revisiting the worldwide diversity of Leptospira species in the environment.</title>
        <authorList>
            <person name="Vincent A.T."/>
            <person name="Schiettekatte O."/>
            <person name="Bourhy P."/>
            <person name="Veyrier F.J."/>
            <person name="Picardeau M."/>
        </authorList>
    </citation>
    <scope>NUCLEOTIDE SEQUENCE [LARGE SCALE GENOMIC DNA]</scope>
    <source>
        <strain evidence="2">SCS5</strain>
    </source>
</reference>
<dbReference type="EMBL" id="RQEV01000017">
    <property type="protein sequence ID" value="TGK15157.1"/>
    <property type="molecule type" value="Genomic_DNA"/>
</dbReference>
<evidence type="ECO:0000256" key="1">
    <source>
        <dbReference type="SAM" id="Phobius"/>
    </source>
</evidence>
<keyword evidence="1" id="KW-0812">Transmembrane</keyword>
<protein>
    <recommendedName>
        <fullName evidence="4">Tetratricopeptide repeat protein</fullName>
    </recommendedName>
</protein>
<organism evidence="2 3">
    <name type="scientific">Leptospira fluminis</name>
    <dbReference type="NCBI Taxonomy" id="2484979"/>
    <lineage>
        <taxon>Bacteria</taxon>
        <taxon>Pseudomonadati</taxon>
        <taxon>Spirochaetota</taxon>
        <taxon>Spirochaetia</taxon>
        <taxon>Leptospirales</taxon>
        <taxon>Leptospiraceae</taxon>
        <taxon>Leptospira</taxon>
    </lineage>
</organism>
<evidence type="ECO:0000313" key="2">
    <source>
        <dbReference type="EMBL" id="TGK15157.1"/>
    </source>
</evidence>
<gene>
    <name evidence="2" type="ORF">EHO61_15815</name>
</gene>
<keyword evidence="1" id="KW-0472">Membrane</keyword>
<keyword evidence="3" id="KW-1185">Reference proteome</keyword>
<evidence type="ECO:0008006" key="4">
    <source>
        <dbReference type="Google" id="ProtNLM"/>
    </source>
</evidence>